<evidence type="ECO:0000313" key="1">
    <source>
        <dbReference type="EMBL" id="XFO64804.1"/>
    </source>
</evidence>
<evidence type="ECO:0000313" key="2">
    <source>
        <dbReference type="Proteomes" id="UP000216752"/>
    </source>
</evidence>
<dbReference type="RefSeq" id="WP_094607725.1">
    <property type="nucleotide sequence ID" value="NZ_CP155573.1"/>
</dbReference>
<protein>
    <recommendedName>
        <fullName evidence="3">Protein 25-like lysozyme</fullName>
    </recommendedName>
</protein>
<accession>A0ABZ3IGJ5</accession>
<proteinExistence type="predicted"/>
<sequence length="104" mass="11139">MATTYEVSSSSGLEINFGATGDEEILQNVAMILASVVYSCPMDRGFAWDGSLLDRPMNIVKALLASRLISAITTYEPRVQVTSITIDGSEGVLNPSVKVRIIDG</sequence>
<dbReference type="SUPFAM" id="SSF160719">
    <property type="entry name" value="gpW/gp25-like"/>
    <property type="match status" value="1"/>
</dbReference>
<reference evidence="1" key="1">
    <citation type="submission" date="2024-05" db="EMBL/GenBank/DDBJ databases">
        <title>Isolation and characterization of Sporomusa carbonis sp. nov., a carboxydotrophic hydrogenogen in the genus of Sporomusa isolated from a charcoal burning pile.</title>
        <authorList>
            <person name="Boeer T."/>
            <person name="Rosenbaum F."/>
            <person name="Eysell L."/>
            <person name="Mueller V."/>
            <person name="Daniel R."/>
            <person name="Poehlein A."/>
        </authorList>
    </citation>
    <scope>NUCLEOTIDE SEQUENCE [LARGE SCALE GENOMIC DNA]</scope>
    <source>
        <strain evidence="1">DSM 10669</strain>
    </source>
</reference>
<keyword evidence="2" id="KW-1185">Reference proteome</keyword>
<organism evidence="1 2">
    <name type="scientific">Sporomusa silvacetica DSM 10669</name>
    <dbReference type="NCBI Taxonomy" id="1123289"/>
    <lineage>
        <taxon>Bacteria</taxon>
        <taxon>Bacillati</taxon>
        <taxon>Bacillota</taxon>
        <taxon>Negativicutes</taxon>
        <taxon>Selenomonadales</taxon>
        <taxon>Sporomusaceae</taxon>
        <taxon>Sporomusa</taxon>
    </lineage>
</organism>
<gene>
    <name evidence="1" type="ORF">SPSIL_009130</name>
</gene>
<evidence type="ECO:0008006" key="3">
    <source>
        <dbReference type="Google" id="ProtNLM"/>
    </source>
</evidence>
<dbReference type="EMBL" id="CP155573">
    <property type="protein sequence ID" value="XFO64804.1"/>
    <property type="molecule type" value="Genomic_DNA"/>
</dbReference>
<name>A0ABZ3IGJ5_9FIRM</name>
<dbReference type="Proteomes" id="UP000216752">
    <property type="component" value="Chromosome"/>
</dbReference>
<dbReference type="Gene3D" id="3.10.450.40">
    <property type="match status" value="1"/>
</dbReference>